<dbReference type="Proteomes" id="UP000221394">
    <property type="component" value="Unassembled WGS sequence"/>
</dbReference>
<feature type="transmembrane region" description="Helical" evidence="1">
    <location>
        <begin position="52"/>
        <end position="78"/>
    </location>
</feature>
<keyword evidence="1" id="KW-0812">Transmembrane</keyword>
<protein>
    <submittedName>
        <fullName evidence="3">PH (Pleckstrin Homology) domain-containing protein</fullName>
    </submittedName>
</protein>
<reference evidence="3 4" key="1">
    <citation type="submission" date="2017-10" db="EMBL/GenBank/DDBJ databases">
        <title>Sequencing the genomes of 1000 actinobacteria strains.</title>
        <authorList>
            <person name="Klenk H.-P."/>
        </authorList>
    </citation>
    <scope>NUCLEOTIDE SEQUENCE [LARGE SCALE GENOMIC DNA]</scope>
    <source>
        <strain evidence="3 4">DSM 21574</strain>
    </source>
</reference>
<organism evidence="3 4">
    <name type="scientific">Flavimobilis soli</name>
    <dbReference type="NCBI Taxonomy" id="442709"/>
    <lineage>
        <taxon>Bacteria</taxon>
        <taxon>Bacillati</taxon>
        <taxon>Actinomycetota</taxon>
        <taxon>Actinomycetes</taxon>
        <taxon>Micrococcales</taxon>
        <taxon>Jonesiaceae</taxon>
        <taxon>Flavimobilis</taxon>
    </lineage>
</organism>
<dbReference type="AlphaFoldDB" id="A0A2A9EAC4"/>
<gene>
    <name evidence="3" type="ORF">ATL41_0301</name>
</gene>
<accession>A0A2A9EAC4</accession>
<evidence type="ECO:0000256" key="1">
    <source>
        <dbReference type="SAM" id="Phobius"/>
    </source>
</evidence>
<dbReference type="InterPro" id="IPR019692">
    <property type="entry name" value="CFP-6_PH"/>
</dbReference>
<feature type="domain" description="Low molecular weight protein antigen 6 PH" evidence="2">
    <location>
        <begin position="78"/>
        <end position="139"/>
    </location>
</feature>
<evidence type="ECO:0000313" key="3">
    <source>
        <dbReference type="EMBL" id="PFG35606.1"/>
    </source>
</evidence>
<comment type="caution">
    <text evidence="3">The sequence shown here is derived from an EMBL/GenBank/DDBJ whole genome shotgun (WGS) entry which is preliminary data.</text>
</comment>
<evidence type="ECO:0000313" key="4">
    <source>
        <dbReference type="Proteomes" id="UP000221394"/>
    </source>
</evidence>
<dbReference type="Pfam" id="PF10756">
    <property type="entry name" value="bPH_6"/>
    <property type="match status" value="1"/>
</dbReference>
<dbReference type="EMBL" id="PDJH01000001">
    <property type="protein sequence ID" value="PFG35606.1"/>
    <property type="molecule type" value="Genomic_DNA"/>
</dbReference>
<name>A0A2A9EAC4_9MICO</name>
<evidence type="ECO:0000259" key="2">
    <source>
        <dbReference type="Pfam" id="PF10756"/>
    </source>
</evidence>
<sequence>MTNEPAATSPYAPFRPRMTRIVGRAIAAVLVLGGIALLYASPGAQGPWYDPLNTAAMVALVALSVLLVLRHATVFALVDPQGIRVRNLVRTTTLSWDRIEGVRFGAGEPWVTLDLVDGRTLAVMAIQSADGAYAHRESQRLAALVIAGGGGVR</sequence>
<keyword evidence="1" id="KW-1133">Transmembrane helix</keyword>
<keyword evidence="1" id="KW-0472">Membrane</keyword>
<proteinExistence type="predicted"/>
<keyword evidence="4" id="KW-1185">Reference proteome</keyword>
<feature type="transmembrane region" description="Helical" evidence="1">
    <location>
        <begin position="21"/>
        <end position="40"/>
    </location>
</feature>